<dbReference type="Pfam" id="PF00953">
    <property type="entry name" value="Glycos_transf_4"/>
    <property type="match status" value="1"/>
</dbReference>
<feature type="binding site" evidence="7">
    <location>
        <position position="230"/>
    </location>
    <ligand>
        <name>Mg(2+)</name>
        <dbReference type="ChEBI" id="CHEBI:18420"/>
    </ligand>
</feature>
<dbReference type="GO" id="GO:0071555">
    <property type="term" value="P:cell wall organization"/>
    <property type="evidence" value="ECO:0007669"/>
    <property type="project" value="TreeGrafter"/>
</dbReference>
<evidence type="ECO:0000313" key="10">
    <source>
        <dbReference type="Proteomes" id="UP000426027"/>
    </source>
</evidence>
<dbReference type="GO" id="GO:0044038">
    <property type="term" value="P:cell wall macromolecule biosynthetic process"/>
    <property type="evidence" value="ECO:0007669"/>
    <property type="project" value="TreeGrafter"/>
</dbReference>
<keyword evidence="6 8" id="KW-0472">Membrane</keyword>
<feature type="transmembrane region" description="Helical" evidence="8">
    <location>
        <begin position="152"/>
        <end position="170"/>
    </location>
</feature>
<feature type="transmembrane region" description="Helical" evidence="8">
    <location>
        <begin position="65"/>
        <end position="84"/>
    </location>
</feature>
<name>A0A6I6GLJ4_9BACT</name>
<feature type="binding site" evidence="7">
    <location>
        <position position="170"/>
    </location>
    <ligand>
        <name>Mg(2+)</name>
        <dbReference type="ChEBI" id="CHEBI:18420"/>
    </ligand>
</feature>
<dbReference type="PROSITE" id="PS01348">
    <property type="entry name" value="MRAY_2"/>
    <property type="match status" value="1"/>
</dbReference>
<evidence type="ECO:0000256" key="6">
    <source>
        <dbReference type="ARBA" id="ARBA00023136"/>
    </source>
</evidence>
<feature type="transmembrane region" description="Helical" evidence="8">
    <location>
        <begin position="90"/>
        <end position="107"/>
    </location>
</feature>
<keyword evidence="3 9" id="KW-0808">Transferase</keyword>
<dbReference type="CDD" id="cd06853">
    <property type="entry name" value="GT_WecA_like"/>
    <property type="match status" value="1"/>
</dbReference>
<keyword evidence="5 8" id="KW-1133">Transmembrane helix</keyword>
<dbReference type="EMBL" id="CP046566">
    <property type="protein sequence ID" value="QGW29345.1"/>
    <property type="molecule type" value="Genomic_DNA"/>
</dbReference>
<reference evidence="9 10" key="1">
    <citation type="submission" date="2019-11" db="EMBL/GenBank/DDBJ databases">
        <authorList>
            <person name="Im W.T."/>
        </authorList>
    </citation>
    <scope>NUCLEOTIDE SEQUENCE [LARGE SCALE GENOMIC DNA]</scope>
    <source>
        <strain evidence="9 10">SB-02</strain>
    </source>
</reference>
<keyword evidence="7" id="KW-0460">Magnesium</keyword>
<evidence type="ECO:0000256" key="1">
    <source>
        <dbReference type="ARBA" id="ARBA00004651"/>
    </source>
</evidence>
<feature type="transmembrane region" description="Helical" evidence="8">
    <location>
        <begin position="231"/>
        <end position="248"/>
    </location>
</feature>
<feature type="transmembrane region" description="Helical" evidence="8">
    <location>
        <begin position="119"/>
        <end position="140"/>
    </location>
</feature>
<dbReference type="PANTHER" id="PTHR22926:SF3">
    <property type="entry name" value="UNDECAPRENYL-PHOSPHATE ALPHA-N-ACETYLGLUCOSAMINYL 1-PHOSPHATE TRANSFERASE"/>
    <property type="match status" value="1"/>
</dbReference>
<dbReference type="GO" id="GO:0016780">
    <property type="term" value="F:phosphotransferase activity, for other substituted phosphate groups"/>
    <property type="evidence" value="ECO:0007669"/>
    <property type="project" value="InterPro"/>
</dbReference>
<feature type="transmembrane region" description="Helical" evidence="8">
    <location>
        <begin position="313"/>
        <end position="331"/>
    </location>
</feature>
<feature type="transmembrane region" description="Helical" evidence="8">
    <location>
        <begin position="337"/>
        <end position="358"/>
    </location>
</feature>
<dbReference type="InterPro" id="IPR000715">
    <property type="entry name" value="Glycosyl_transferase_4"/>
</dbReference>
<evidence type="ECO:0000256" key="7">
    <source>
        <dbReference type="PIRSR" id="PIRSR600715-1"/>
    </source>
</evidence>
<evidence type="ECO:0000256" key="2">
    <source>
        <dbReference type="ARBA" id="ARBA00022475"/>
    </source>
</evidence>
<dbReference type="InterPro" id="IPR018480">
    <property type="entry name" value="PNAcMuramoyl-5peptid_Trfase_CS"/>
</dbReference>
<dbReference type="GO" id="GO:0046872">
    <property type="term" value="F:metal ion binding"/>
    <property type="evidence" value="ECO:0007669"/>
    <property type="project" value="UniProtKB-KW"/>
</dbReference>
<dbReference type="GO" id="GO:0009103">
    <property type="term" value="P:lipopolysaccharide biosynthetic process"/>
    <property type="evidence" value="ECO:0007669"/>
    <property type="project" value="TreeGrafter"/>
</dbReference>
<keyword evidence="10" id="KW-1185">Reference proteome</keyword>
<dbReference type="PANTHER" id="PTHR22926">
    <property type="entry name" value="PHOSPHO-N-ACETYLMURAMOYL-PENTAPEPTIDE-TRANSFERASE"/>
    <property type="match status" value="1"/>
</dbReference>
<evidence type="ECO:0000313" key="9">
    <source>
        <dbReference type="EMBL" id="QGW29345.1"/>
    </source>
</evidence>
<evidence type="ECO:0000256" key="4">
    <source>
        <dbReference type="ARBA" id="ARBA00022692"/>
    </source>
</evidence>
<proteinExistence type="predicted"/>
<sequence>MLQIYPLPAHPLKPTSCMIEMLMSLALAFGISFYALPAIINITIEKGLFDFPDDRKVHNNPIPSLGGLAIYAGFIMAFLITVSFAGTQFVFQYFLAATLVIFFIGLKDDLLNLVPFKKFLGQVLAASLLVFKGGLVINHLGGILGIGELQPVIAQILSVFTLVVIINAFNLIDGVDGLAGTLSLITSCMLAVFFAINGDYAYACMATSLMGAVAAFLIFNYAPARIFMGDTGSLMIGLVNGAMVIHFIQTAGSAPVLAVQSAGALGFAVMFVPLFDTLRVFSYRILKGISPFTPDRNHIHHILMRFGWSHTKVTITLAFAAVAFAGISWALQGLGNSILLLVIVGLGFLSVGIALLSYKSYRHKMLADKSPRINAGANAAPVISVKTKKAAN</sequence>
<accession>A0A6I6GLJ4</accession>
<dbReference type="KEGG" id="fls:GLV81_15570"/>
<dbReference type="GO" id="GO:0005886">
    <property type="term" value="C:plasma membrane"/>
    <property type="evidence" value="ECO:0007669"/>
    <property type="project" value="UniProtKB-SubCell"/>
</dbReference>
<dbReference type="Proteomes" id="UP000426027">
    <property type="component" value="Chromosome"/>
</dbReference>
<evidence type="ECO:0000256" key="8">
    <source>
        <dbReference type="SAM" id="Phobius"/>
    </source>
</evidence>
<comment type="cofactor">
    <cofactor evidence="7">
        <name>Mg(2+)</name>
        <dbReference type="ChEBI" id="CHEBI:18420"/>
    </cofactor>
</comment>
<feature type="transmembrane region" description="Helical" evidence="8">
    <location>
        <begin position="21"/>
        <end position="44"/>
    </location>
</feature>
<feature type="transmembrane region" description="Helical" evidence="8">
    <location>
        <begin position="177"/>
        <end position="194"/>
    </location>
</feature>
<feature type="transmembrane region" description="Helical" evidence="8">
    <location>
        <begin position="200"/>
        <end position="219"/>
    </location>
</feature>
<evidence type="ECO:0000256" key="3">
    <source>
        <dbReference type="ARBA" id="ARBA00022679"/>
    </source>
</evidence>
<protein>
    <submittedName>
        <fullName evidence="9">Undecaprenyl/decaprenyl-phosphate alpha-N-acetylglucosaminyl 1-phosphate transferase</fullName>
    </submittedName>
</protein>
<gene>
    <name evidence="9" type="ORF">GLV81_15570</name>
</gene>
<feature type="transmembrane region" description="Helical" evidence="8">
    <location>
        <begin position="254"/>
        <end position="275"/>
    </location>
</feature>
<keyword evidence="2" id="KW-1003">Cell membrane</keyword>
<dbReference type="AlphaFoldDB" id="A0A6I6GLJ4"/>
<evidence type="ECO:0000256" key="5">
    <source>
        <dbReference type="ARBA" id="ARBA00022989"/>
    </source>
</evidence>
<keyword evidence="7" id="KW-0479">Metal-binding</keyword>
<comment type="subcellular location">
    <subcellularLocation>
        <location evidence="1">Cell membrane</location>
        <topology evidence="1">Multi-pass membrane protein</topology>
    </subcellularLocation>
</comment>
<organism evidence="9 10">
    <name type="scientific">Phnomibacter ginsenosidimutans</name>
    <dbReference type="NCBI Taxonomy" id="2676868"/>
    <lineage>
        <taxon>Bacteria</taxon>
        <taxon>Pseudomonadati</taxon>
        <taxon>Bacteroidota</taxon>
        <taxon>Chitinophagia</taxon>
        <taxon>Chitinophagales</taxon>
        <taxon>Chitinophagaceae</taxon>
        <taxon>Phnomibacter</taxon>
    </lineage>
</organism>
<keyword evidence="4 8" id="KW-0812">Transmembrane</keyword>